<feature type="domain" description="N-acetyltransferase" evidence="1">
    <location>
        <begin position="12"/>
        <end position="178"/>
    </location>
</feature>
<dbReference type="CDD" id="cd04301">
    <property type="entry name" value="NAT_SF"/>
    <property type="match status" value="1"/>
</dbReference>
<proteinExistence type="predicted"/>
<protein>
    <submittedName>
        <fullName evidence="2">Protein N-acetyltransferase, RimJ/RimL family</fullName>
    </submittedName>
</protein>
<dbReference type="InterPro" id="IPR016181">
    <property type="entry name" value="Acyl_CoA_acyltransferase"/>
</dbReference>
<dbReference type="GO" id="GO:0016747">
    <property type="term" value="F:acyltransferase activity, transferring groups other than amino-acyl groups"/>
    <property type="evidence" value="ECO:0007669"/>
    <property type="project" value="InterPro"/>
</dbReference>
<dbReference type="AlphaFoldDB" id="A0A1M7XWZ3"/>
<evidence type="ECO:0000259" key="1">
    <source>
        <dbReference type="PROSITE" id="PS51186"/>
    </source>
</evidence>
<dbReference type="PROSITE" id="PS51186">
    <property type="entry name" value="GNAT"/>
    <property type="match status" value="1"/>
</dbReference>
<evidence type="ECO:0000313" key="2">
    <source>
        <dbReference type="EMBL" id="SHO43360.1"/>
    </source>
</evidence>
<organism evidence="2 3">
    <name type="scientific">Anaerocolumna xylanovorans DSM 12503</name>
    <dbReference type="NCBI Taxonomy" id="1121345"/>
    <lineage>
        <taxon>Bacteria</taxon>
        <taxon>Bacillati</taxon>
        <taxon>Bacillota</taxon>
        <taxon>Clostridia</taxon>
        <taxon>Lachnospirales</taxon>
        <taxon>Lachnospiraceae</taxon>
        <taxon>Anaerocolumna</taxon>
    </lineage>
</organism>
<dbReference type="InterPro" id="IPR000182">
    <property type="entry name" value="GNAT_dom"/>
</dbReference>
<dbReference type="OrthoDB" id="9782266at2"/>
<accession>A0A1M7XWZ3</accession>
<dbReference type="SUPFAM" id="SSF55729">
    <property type="entry name" value="Acyl-CoA N-acyltransferases (Nat)"/>
    <property type="match status" value="1"/>
</dbReference>
<dbReference type="RefSeq" id="WP_073586957.1">
    <property type="nucleotide sequence ID" value="NZ_FRFD01000003.1"/>
</dbReference>
<dbReference type="Gene3D" id="3.40.630.30">
    <property type="match status" value="1"/>
</dbReference>
<keyword evidence="2" id="KW-0808">Transferase</keyword>
<keyword evidence="3" id="KW-1185">Reference proteome</keyword>
<sequence>MRLSDRWSTERLVIRKAALEDSKELNCICASWEDKIHMEGDDFPKDYIEDCIVNGDLPPIENADISDYYMMTIQKVNGQIIGFFDLYHGYPDKDTIWISIFVIDKEVQGKAYGQEVIKAICDECKKAGWKSIGLGVYLKNWKGLRFWSNNGFNKIMGIYGDKEYSENTFSIISLRKEL</sequence>
<dbReference type="Proteomes" id="UP000184612">
    <property type="component" value="Unassembled WGS sequence"/>
</dbReference>
<name>A0A1M7XWZ3_9FIRM</name>
<dbReference type="STRING" id="1121345.SAMN02745217_00205"/>
<dbReference type="EMBL" id="FRFD01000003">
    <property type="protein sequence ID" value="SHO43360.1"/>
    <property type="molecule type" value="Genomic_DNA"/>
</dbReference>
<evidence type="ECO:0000313" key="3">
    <source>
        <dbReference type="Proteomes" id="UP000184612"/>
    </source>
</evidence>
<reference evidence="2 3" key="1">
    <citation type="submission" date="2016-12" db="EMBL/GenBank/DDBJ databases">
        <authorList>
            <person name="Song W.-J."/>
            <person name="Kurnit D.M."/>
        </authorList>
    </citation>
    <scope>NUCLEOTIDE SEQUENCE [LARGE SCALE GENOMIC DNA]</scope>
    <source>
        <strain evidence="2 3">DSM 12503</strain>
    </source>
</reference>
<gene>
    <name evidence="2" type="ORF">SAMN02745217_00205</name>
</gene>
<dbReference type="Pfam" id="PF00583">
    <property type="entry name" value="Acetyltransf_1"/>
    <property type="match status" value="1"/>
</dbReference>